<keyword evidence="1" id="KW-0812">Transmembrane</keyword>
<keyword evidence="1" id="KW-1133">Transmembrane helix</keyword>
<dbReference type="Gramene" id="mRNA:HanXRQr2_Chr12g0537951">
    <property type="protein sequence ID" value="mRNA:HanXRQr2_Chr12g0537951"/>
    <property type="gene ID" value="HanXRQr2_Chr12g0537951"/>
</dbReference>
<keyword evidence="3" id="KW-1185">Reference proteome</keyword>
<comment type="caution">
    <text evidence="2">The sequence shown here is derived from an EMBL/GenBank/DDBJ whole genome shotgun (WGS) entry which is preliminary data.</text>
</comment>
<evidence type="ECO:0000313" key="2">
    <source>
        <dbReference type="EMBL" id="KAF5777630.1"/>
    </source>
</evidence>
<accession>A0A9K3HG04</accession>
<proteinExistence type="predicted"/>
<dbReference type="AlphaFoldDB" id="A0A9K3HG04"/>
<feature type="transmembrane region" description="Helical" evidence="1">
    <location>
        <begin position="25"/>
        <end position="43"/>
    </location>
</feature>
<dbReference type="EMBL" id="MNCJ02000327">
    <property type="protein sequence ID" value="KAF5777630.1"/>
    <property type="molecule type" value="Genomic_DNA"/>
</dbReference>
<protein>
    <submittedName>
        <fullName evidence="2">Uncharacterized protein</fullName>
    </submittedName>
</protein>
<gene>
    <name evidence="2" type="ORF">HanXRQr2_Chr12g0537951</name>
</gene>
<reference evidence="2" key="2">
    <citation type="submission" date="2020-06" db="EMBL/GenBank/DDBJ databases">
        <title>Helianthus annuus Genome sequencing and assembly Release 2.</title>
        <authorList>
            <person name="Gouzy J."/>
            <person name="Langlade N."/>
            <person name="Munos S."/>
        </authorList>
    </citation>
    <scope>NUCLEOTIDE SEQUENCE</scope>
    <source>
        <tissue evidence="2">Leaves</tissue>
    </source>
</reference>
<dbReference type="Proteomes" id="UP000215914">
    <property type="component" value="Unassembled WGS sequence"/>
</dbReference>
<name>A0A9K3HG04_HELAN</name>
<evidence type="ECO:0000313" key="3">
    <source>
        <dbReference type="Proteomes" id="UP000215914"/>
    </source>
</evidence>
<sequence length="70" mass="7710">MADSDPQKSSRIVILRGASGSGSRIILRILILTIVLFIFNVVLQELRVGPGLGNVIKESSTLILHTYYQK</sequence>
<reference evidence="2" key="1">
    <citation type="journal article" date="2017" name="Nature">
        <title>The sunflower genome provides insights into oil metabolism, flowering and Asterid evolution.</title>
        <authorList>
            <person name="Badouin H."/>
            <person name="Gouzy J."/>
            <person name="Grassa C.J."/>
            <person name="Murat F."/>
            <person name="Staton S.E."/>
            <person name="Cottret L."/>
            <person name="Lelandais-Briere C."/>
            <person name="Owens G.L."/>
            <person name="Carrere S."/>
            <person name="Mayjonade B."/>
            <person name="Legrand L."/>
            <person name="Gill N."/>
            <person name="Kane N.C."/>
            <person name="Bowers J.E."/>
            <person name="Hubner S."/>
            <person name="Bellec A."/>
            <person name="Berard A."/>
            <person name="Berges H."/>
            <person name="Blanchet N."/>
            <person name="Boniface M.C."/>
            <person name="Brunel D."/>
            <person name="Catrice O."/>
            <person name="Chaidir N."/>
            <person name="Claudel C."/>
            <person name="Donnadieu C."/>
            <person name="Faraut T."/>
            <person name="Fievet G."/>
            <person name="Helmstetter N."/>
            <person name="King M."/>
            <person name="Knapp S.J."/>
            <person name="Lai Z."/>
            <person name="Le Paslier M.C."/>
            <person name="Lippi Y."/>
            <person name="Lorenzon L."/>
            <person name="Mandel J.R."/>
            <person name="Marage G."/>
            <person name="Marchand G."/>
            <person name="Marquand E."/>
            <person name="Bret-Mestries E."/>
            <person name="Morien E."/>
            <person name="Nambeesan S."/>
            <person name="Nguyen T."/>
            <person name="Pegot-Espagnet P."/>
            <person name="Pouilly N."/>
            <person name="Raftis F."/>
            <person name="Sallet E."/>
            <person name="Schiex T."/>
            <person name="Thomas J."/>
            <person name="Vandecasteele C."/>
            <person name="Vares D."/>
            <person name="Vear F."/>
            <person name="Vautrin S."/>
            <person name="Crespi M."/>
            <person name="Mangin B."/>
            <person name="Burke J.M."/>
            <person name="Salse J."/>
            <person name="Munos S."/>
            <person name="Vincourt P."/>
            <person name="Rieseberg L.H."/>
            <person name="Langlade N.B."/>
        </authorList>
    </citation>
    <scope>NUCLEOTIDE SEQUENCE</scope>
    <source>
        <tissue evidence="2">Leaves</tissue>
    </source>
</reference>
<evidence type="ECO:0000256" key="1">
    <source>
        <dbReference type="SAM" id="Phobius"/>
    </source>
</evidence>
<organism evidence="2 3">
    <name type="scientific">Helianthus annuus</name>
    <name type="common">Common sunflower</name>
    <dbReference type="NCBI Taxonomy" id="4232"/>
    <lineage>
        <taxon>Eukaryota</taxon>
        <taxon>Viridiplantae</taxon>
        <taxon>Streptophyta</taxon>
        <taxon>Embryophyta</taxon>
        <taxon>Tracheophyta</taxon>
        <taxon>Spermatophyta</taxon>
        <taxon>Magnoliopsida</taxon>
        <taxon>eudicotyledons</taxon>
        <taxon>Gunneridae</taxon>
        <taxon>Pentapetalae</taxon>
        <taxon>asterids</taxon>
        <taxon>campanulids</taxon>
        <taxon>Asterales</taxon>
        <taxon>Asteraceae</taxon>
        <taxon>Asteroideae</taxon>
        <taxon>Heliantheae alliance</taxon>
        <taxon>Heliantheae</taxon>
        <taxon>Helianthus</taxon>
    </lineage>
</organism>
<keyword evidence="1" id="KW-0472">Membrane</keyword>